<organism evidence="1">
    <name type="scientific">mine drainage metagenome</name>
    <dbReference type="NCBI Taxonomy" id="410659"/>
    <lineage>
        <taxon>unclassified sequences</taxon>
        <taxon>metagenomes</taxon>
        <taxon>ecological metagenomes</taxon>
    </lineage>
</organism>
<sequence length="81" mass="9037">MAQINRRSAFGQMQELDPDRAALSVEVHDDSRRDLIGLRGMCITEAQIQRIDLLSTLSFMPFSCGAFRDARDGFAGFVRAS</sequence>
<accession>A0A1J5RE73</accession>
<comment type="caution">
    <text evidence="1">The sequence shown here is derived from an EMBL/GenBank/DDBJ whole genome shotgun (WGS) entry which is preliminary data.</text>
</comment>
<evidence type="ECO:0000313" key="1">
    <source>
        <dbReference type="EMBL" id="OIQ90303.1"/>
    </source>
</evidence>
<protein>
    <submittedName>
        <fullName evidence="1">Uncharacterized protein</fullName>
    </submittedName>
</protein>
<reference evidence="1" key="1">
    <citation type="submission" date="2016-10" db="EMBL/GenBank/DDBJ databases">
        <title>Sequence of Gallionella enrichment culture.</title>
        <authorList>
            <person name="Poehlein A."/>
            <person name="Muehling M."/>
            <person name="Daniel R."/>
        </authorList>
    </citation>
    <scope>NUCLEOTIDE SEQUENCE</scope>
</reference>
<dbReference type="AlphaFoldDB" id="A0A1J5RE73"/>
<gene>
    <name evidence="1" type="ORF">GALL_278150</name>
</gene>
<dbReference type="EMBL" id="MLJW01000297">
    <property type="protein sequence ID" value="OIQ90303.1"/>
    <property type="molecule type" value="Genomic_DNA"/>
</dbReference>
<name>A0A1J5RE73_9ZZZZ</name>
<proteinExistence type="predicted"/>